<reference evidence="10 11" key="1">
    <citation type="submission" date="2018-08" db="EMBL/GenBank/DDBJ databases">
        <title>Bacillus jemisoniae sp. nov., Bacillus chryseoplanitiae sp. nov., Bacillus resnikiae sp. nov., and Bacillus frankliniae sp. nov., isolated from Viking spacecraft and associated surfaces.</title>
        <authorList>
            <person name="Seuylemezian A."/>
            <person name="Vaishampayan P."/>
        </authorList>
    </citation>
    <scope>NUCLEOTIDE SEQUENCE [LARGE SCALE GENOMIC DNA]</scope>
    <source>
        <strain evidence="10 11">MA001</strain>
    </source>
</reference>
<dbReference type="PROSITE" id="PS00138">
    <property type="entry name" value="SUBTILASE_SER"/>
    <property type="match status" value="1"/>
</dbReference>
<evidence type="ECO:0000256" key="6">
    <source>
        <dbReference type="PROSITE-ProRule" id="PRU01240"/>
    </source>
</evidence>
<dbReference type="EMBL" id="QWVS01000059">
    <property type="protein sequence ID" value="RID81837.1"/>
    <property type="molecule type" value="Genomic_DNA"/>
</dbReference>
<dbReference type="PROSITE" id="PS00136">
    <property type="entry name" value="SUBTILASE_ASP"/>
    <property type="match status" value="1"/>
</dbReference>
<protein>
    <submittedName>
        <fullName evidence="10">Serine protease</fullName>
    </submittedName>
</protein>
<feature type="active site" description="Charge relay system" evidence="5 6">
    <location>
        <position position="156"/>
    </location>
</feature>
<dbReference type="InterPro" id="IPR050131">
    <property type="entry name" value="Peptidase_S8_subtilisin-like"/>
</dbReference>
<dbReference type="InterPro" id="IPR015500">
    <property type="entry name" value="Peptidase_S8_subtilisin-rel"/>
</dbReference>
<dbReference type="PROSITE" id="PS00137">
    <property type="entry name" value="SUBTILASE_HIS"/>
    <property type="match status" value="1"/>
</dbReference>
<dbReference type="Gene3D" id="3.40.50.200">
    <property type="entry name" value="Peptidase S8/S53 domain"/>
    <property type="match status" value="1"/>
</dbReference>
<comment type="caution">
    <text evidence="10">The sequence shown here is derived from an EMBL/GenBank/DDBJ whole genome shotgun (WGS) entry which is preliminary data.</text>
</comment>
<accession>A0A398AVZ8</accession>
<keyword evidence="2 6" id="KW-0645">Protease</keyword>
<keyword evidence="11" id="KW-1185">Reference proteome</keyword>
<keyword evidence="4 6" id="KW-0720">Serine protease</keyword>
<evidence type="ECO:0000256" key="5">
    <source>
        <dbReference type="PIRSR" id="PIRSR615500-1"/>
    </source>
</evidence>
<feature type="active site" description="Charge relay system" evidence="5 6">
    <location>
        <position position="188"/>
    </location>
</feature>
<dbReference type="InterPro" id="IPR000209">
    <property type="entry name" value="Peptidase_S8/S53_dom"/>
</dbReference>
<evidence type="ECO:0000256" key="2">
    <source>
        <dbReference type="ARBA" id="ARBA00022670"/>
    </source>
</evidence>
<gene>
    <name evidence="10" type="ORF">D1953_19810</name>
</gene>
<dbReference type="InterPro" id="IPR036852">
    <property type="entry name" value="Peptidase_S8/S53_dom_sf"/>
</dbReference>
<evidence type="ECO:0000256" key="8">
    <source>
        <dbReference type="SAM" id="MobiDB-lite"/>
    </source>
</evidence>
<dbReference type="Proteomes" id="UP000266016">
    <property type="component" value="Unassembled WGS sequence"/>
</dbReference>
<dbReference type="SUPFAM" id="SSF52743">
    <property type="entry name" value="Subtilisin-like"/>
    <property type="match status" value="1"/>
</dbReference>
<evidence type="ECO:0000256" key="3">
    <source>
        <dbReference type="ARBA" id="ARBA00022801"/>
    </source>
</evidence>
<feature type="domain" description="Peptidase S8/S53" evidence="9">
    <location>
        <begin position="147"/>
        <end position="433"/>
    </location>
</feature>
<dbReference type="Pfam" id="PF00082">
    <property type="entry name" value="Peptidase_S8"/>
    <property type="match status" value="1"/>
</dbReference>
<dbReference type="AlphaFoldDB" id="A0A398AVZ8"/>
<sequence>MFDYSVIQFIQTYAHQLDKPLQIEILNLYKRFKRAPEFLQHRLGPLFMHTVKLSVIVEFEDMECQKQSVQQLQHSLTTNAHCQFKNQFSSVPCCSVDVTLAALADLFKSHSTVRKVHLNRQVQALLDHAIPSVQADHVVRNNNQLTGQGITIAVIDTGVYPHSDLEGRIVHFVDFINRRSAPYDDNGHGTHCAGAAAGNGAASGGTYKGAAPKANIIGVKALDRLGAGSLETVMQGVEWCIEYNRNHPNNPIHVISLSLGSPPQRFKEENADPMVQVVERAWQSGIVVCAAAGNSGPRDRTITSPGISNEIITVGALDDRNTQHTRQDDVAADFSSRGPTPYGETKPDLLAPGVNIISLRAPNSYLDRSQSSRRVHPSYFSLSGTSMATPICAGIVALMLEHHPHLAPNEVKEKLKNGTVQWKDINSNLYGSGYINAENSI</sequence>
<dbReference type="PROSITE" id="PS51892">
    <property type="entry name" value="SUBTILASE"/>
    <property type="match status" value="1"/>
</dbReference>
<dbReference type="InterPro" id="IPR023827">
    <property type="entry name" value="Peptidase_S8_Asp-AS"/>
</dbReference>
<dbReference type="GO" id="GO:0004252">
    <property type="term" value="F:serine-type endopeptidase activity"/>
    <property type="evidence" value="ECO:0007669"/>
    <property type="project" value="UniProtKB-UniRule"/>
</dbReference>
<dbReference type="PANTHER" id="PTHR43806:SF65">
    <property type="entry name" value="SERINE PROTEASE APRX"/>
    <property type="match status" value="1"/>
</dbReference>
<dbReference type="RefSeq" id="WP_119118876.1">
    <property type="nucleotide sequence ID" value="NZ_QWVS01000059.1"/>
</dbReference>
<dbReference type="CDD" id="cd07487">
    <property type="entry name" value="Peptidases_S8_1"/>
    <property type="match status" value="1"/>
</dbReference>
<feature type="active site" description="Charge relay system" evidence="5 6">
    <location>
        <position position="386"/>
    </location>
</feature>
<evidence type="ECO:0000313" key="10">
    <source>
        <dbReference type="EMBL" id="RID81837.1"/>
    </source>
</evidence>
<organism evidence="10 11">
    <name type="scientific">Peribacillus asahii</name>
    <dbReference type="NCBI Taxonomy" id="228899"/>
    <lineage>
        <taxon>Bacteria</taxon>
        <taxon>Bacillati</taxon>
        <taxon>Bacillota</taxon>
        <taxon>Bacilli</taxon>
        <taxon>Bacillales</taxon>
        <taxon>Bacillaceae</taxon>
        <taxon>Peribacillus</taxon>
    </lineage>
</organism>
<feature type="region of interest" description="Disordered" evidence="8">
    <location>
        <begin position="323"/>
        <end position="346"/>
    </location>
</feature>
<evidence type="ECO:0000256" key="4">
    <source>
        <dbReference type="ARBA" id="ARBA00022825"/>
    </source>
</evidence>
<proteinExistence type="inferred from homology"/>
<keyword evidence="3 6" id="KW-0378">Hydrolase</keyword>
<dbReference type="InterPro" id="IPR022398">
    <property type="entry name" value="Peptidase_S8_His-AS"/>
</dbReference>
<dbReference type="InterPro" id="IPR023828">
    <property type="entry name" value="Peptidase_S8_Ser-AS"/>
</dbReference>
<evidence type="ECO:0000256" key="1">
    <source>
        <dbReference type="ARBA" id="ARBA00011073"/>
    </source>
</evidence>
<comment type="similarity">
    <text evidence="1 6 7">Belongs to the peptidase S8 family.</text>
</comment>
<dbReference type="GO" id="GO:0006508">
    <property type="term" value="P:proteolysis"/>
    <property type="evidence" value="ECO:0007669"/>
    <property type="project" value="UniProtKB-KW"/>
</dbReference>
<dbReference type="PANTHER" id="PTHR43806">
    <property type="entry name" value="PEPTIDASE S8"/>
    <property type="match status" value="1"/>
</dbReference>
<evidence type="ECO:0000313" key="11">
    <source>
        <dbReference type="Proteomes" id="UP000266016"/>
    </source>
</evidence>
<evidence type="ECO:0000259" key="9">
    <source>
        <dbReference type="Pfam" id="PF00082"/>
    </source>
</evidence>
<dbReference type="PRINTS" id="PR00723">
    <property type="entry name" value="SUBTILISIN"/>
</dbReference>
<name>A0A398AVZ8_9BACI</name>
<evidence type="ECO:0000256" key="7">
    <source>
        <dbReference type="RuleBase" id="RU003355"/>
    </source>
</evidence>